<dbReference type="Gene3D" id="3.30.420.40">
    <property type="match status" value="2"/>
</dbReference>
<accession>A0A3B1DHY0</accession>
<reference evidence="2" key="1">
    <citation type="submission" date="2018-06" db="EMBL/GenBank/DDBJ databases">
        <authorList>
            <person name="Zhirakovskaya E."/>
        </authorList>
    </citation>
    <scope>NUCLEOTIDE SEQUENCE</scope>
</reference>
<proteinExistence type="predicted"/>
<feature type="domain" description="Gcp-like" evidence="1">
    <location>
        <begin position="34"/>
        <end position="215"/>
    </location>
</feature>
<evidence type="ECO:0000259" key="1">
    <source>
        <dbReference type="Pfam" id="PF00814"/>
    </source>
</evidence>
<organism evidence="2">
    <name type="scientific">hydrothermal vent metagenome</name>
    <dbReference type="NCBI Taxonomy" id="652676"/>
    <lineage>
        <taxon>unclassified sequences</taxon>
        <taxon>metagenomes</taxon>
        <taxon>ecological metagenomes</taxon>
    </lineage>
</organism>
<sequence length="225" mass="25074">MNILSIDTSTKNFSLAVGIDGKVIRYRNVILGRLLSSSIIPTMNNILKKVDMNVQDIDGFAVGLGPGSFTGLRVGLATIKGLAFATNKPVIGVSSLDVLAMGVKRDGNICVVCDARRDLVYAALYTKKGMQLQREGDYVLSDIQSILKKVKVETILIGDGIKVFEKDIRQAKQNQFIILAEEKLWKPQAKHLLLLTEERFKKRTFDNVDTLVPLYLYPEDCQVRK</sequence>
<dbReference type="NCBIfam" id="TIGR03725">
    <property type="entry name" value="T6A_YeaZ"/>
    <property type="match status" value="1"/>
</dbReference>
<dbReference type="InterPro" id="IPR022496">
    <property type="entry name" value="T6A_TsaB"/>
</dbReference>
<dbReference type="PANTHER" id="PTHR11735">
    <property type="entry name" value="TRNA N6-ADENOSINE THREONYLCARBAMOYLTRANSFERASE"/>
    <property type="match status" value="1"/>
</dbReference>
<dbReference type="InterPro" id="IPR043129">
    <property type="entry name" value="ATPase_NBD"/>
</dbReference>
<evidence type="ECO:0000313" key="2">
    <source>
        <dbReference type="EMBL" id="VAX35608.1"/>
    </source>
</evidence>
<gene>
    <name evidence="2" type="ORF">MNBD_UNCLBAC01-1919</name>
</gene>
<dbReference type="InterPro" id="IPR000905">
    <property type="entry name" value="Gcp-like_dom"/>
</dbReference>
<protein>
    <submittedName>
        <fullName evidence="2">tRNA threonylcarbamoyladenosine biosynthesis protein TsaB</fullName>
    </submittedName>
</protein>
<dbReference type="SUPFAM" id="SSF53067">
    <property type="entry name" value="Actin-like ATPase domain"/>
    <property type="match status" value="2"/>
</dbReference>
<dbReference type="PANTHER" id="PTHR11735:SF11">
    <property type="entry name" value="TRNA THREONYLCARBAMOYLADENOSINE BIOSYNTHESIS PROTEIN TSAB"/>
    <property type="match status" value="1"/>
</dbReference>
<dbReference type="AlphaFoldDB" id="A0A3B1DHY0"/>
<dbReference type="Pfam" id="PF00814">
    <property type="entry name" value="TsaD"/>
    <property type="match status" value="1"/>
</dbReference>
<dbReference type="GO" id="GO:0005829">
    <property type="term" value="C:cytosol"/>
    <property type="evidence" value="ECO:0007669"/>
    <property type="project" value="TreeGrafter"/>
</dbReference>
<dbReference type="EMBL" id="UOGJ01000067">
    <property type="protein sequence ID" value="VAX35608.1"/>
    <property type="molecule type" value="Genomic_DNA"/>
</dbReference>
<dbReference type="CDD" id="cd24032">
    <property type="entry name" value="ASKHA_NBD_TsaB"/>
    <property type="match status" value="1"/>
</dbReference>
<name>A0A3B1DHY0_9ZZZZ</name>
<dbReference type="GO" id="GO:0002949">
    <property type="term" value="P:tRNA threonylcarbamoyladenosine modification"/>
    <property type="evidence" value="ECO:0007669"/>
    <property type="project" value="InterPro"/>
</dbReference>